<keyword evidence="3" id="KW-1185">Reference proteome</keyword>
<gene>
    <name evidence="2" type="ORF">FNM00_14300</name>
</gene>
<proteinExistence type="predicted"/>
<feature type="transmembrane region" description="Helical" evidence="1">
    <location>
        <begin position="71"/>
        <end position="92"/>
    </location>
</feature>
<dbReference type="EMBL" id="VLNT01000013">
    <property type="protein sequence ID" value="TSD58657.1"/>
    <property type="molecule type" value="Genomic_DNA"/>
</dbReference>
<keyword evidence="1" id="KW-0472">Membrane</keyword>
<evidence type="ECO:0000313" key="2">
    <source>
        <dbReference type="EMBL" id="TSD58657.1"/>
    </source>
</evidence>
<organism evidence="2 3">
    <name type="scientific">Aeromicrobium piscarium</name>
    <dbReference type="NCBI Taxonomy" id="2590901"/>
    <lineage>
        <taxon>Bacteria</taxon>
        <taxon>Bacillati</taxon>
        <taxon>Actinomycetota</taxon>
        <taxon>Actinomycetes</taxon>
        <taxon>Propionibacteriales</taxon>
        <taxon>Nocardioidaceae</taxon>
        <taxon>Aeromicrobium</taxon>
    </lineage>
</organism>
<keyword evidence="1" id="KW-0812">Transmembrane</keyword>
<dbReference type="AlphaFoldDB" id="A0A554RX41"/>
<feature type="transmembrane region" description="Helical" evidence="1">
    <location>
        <begin position="29"/>
        <end position="51"/>
    </location>
</feature>
<dbReference type="RefSeq" id="WP_143914223.1">
    <property type="nucleotide sequence ID" value="NZ_VLNT01000013.1"/>
</dbReference>
<dbReference type="OrthoDB" id="4803750at2"/>
<comment type="caution">
    <text evidence="2">The sequence shown here is derived from an EMBL/GenBank/DDBJ whole genome shotgun (WGS) entry which is preliminary data.</text>
</comment>
<sequence>MTNKRAAEETLAALDRGERVTIPTSRGRVLLTLILAMTIGASLALLLVVIIDSSSEPQSGRQAIAANLRVWAVGIAAVGCLTLAPVGAVLRLRRSELLVLSREGLALAQRGQLLPATVVTWADIERIELQRLKPGAPRFVTFRLTEEAAARHGMTSPHQRQRYLWKHLELSPRKLHPVLLAAHERYGQHRGAGGSPFHP</sequence>
<protein>
    <submittedName>
        <fullName evidence="2">Uncharacterized protein</fullName>
    </submittedName>
</protein>
<keyword evidence="1" id="KW-1133">Transmembrane helix</keyword>
<dbReference type="Proteomes" id="UP000316988">
    <property type="component" value="Unassembled WGS sequence"/>
</dbReference>
<accession>A0A554RX41</accession>
<evidence type="ECO:0000256" key="1">
    <source>
        <dbReference type="SAM" id="Phobius"/>
    </source>
</evidence>
<evidence type="ECO:0000313" key="3">
    <source>
        <dbReference type="Proteomes" id="UP000316988"/>
    </source>
</evidence>
<name>A0A554RX41_9ACTN</name>
<reference evidence="2 3" key="1">
    <citation type="submission" date="2019-07" db="EMBL/GenBank/DDBJ databases">
        <authorList>
            <person name="Zhao L.H."/>
        </authorList>
    </citation>
    <scope>NUCLEOTIDE SEQUENCE [LARGE SCALE GENOMIC DNA]</scope>
    <source>
        <strain evidence="2 3">Co35</strain>
    </source>
</reference>